<dbReference type="Gene3D" id="1.20.120.450">
    <property type="entry name" value="dinb family like domain"/>
    <property type="match status" value="1"/>
</dbReference>
<dbReference type="OrthoDB" id="4295522at2"/>
<accession>A0A238WIK4</accession>
<evidence type="ECO:0000313" key="2">
    <source>
        <dbReference type="EMBL" id="SNR46416.1"/>
    </source>
</evidence>
<dbReference type="Pfam" id="PF12867">
    <property type="entry name" value="DinB_2"/>
    <property type="match status" value="1"/>
</dbReference>
<organism evidence="2 3">
    <name type="scientific">Dokdonia pacifica</name>
    <dbReference type="NCBI Taxonomy" id="1627892"/>
    <lineage>
        <taxon>Bacteria</taxon>
        <taxon>Pseudomonadati</taxon>
        <taxon>Bacteroidota</taxon>
        <taxon>Flavobacteriia</taxon>
        <taxon>Flavobacteriales</taxon>
        <taxon>Flavobacteriaceae</taxon>
        <taxon>Dokdonia</taxon>
    </lineage>
</organism>
<dbReference type="InterPro" id="IPR024775">
    <property type="entry name" value="DinB-like"/>
</dbReference>
<name>A0A238WIK4_9FLAO</name>
<evidence type="ECO:0000259" key="1">
    <source>
        <dbReference type="Pfam" id="PF12867"/>
    </source>
</evidence>
<sequence>MIYDFDICQKNRQLLHNLMEKLTPEQLNKIPDGYNNNILWNIGHSIATQQLLVYGLSGEDIQIPKHIIDLYKKGTKPEKPASLEEIEEIKQLLFSTINQLEKDYSEGVFKTFKTYTLSTSGGTLHKVEDAIAFNNFHEGLHLGYAMALVKAI</sequence>
<keyword evidence="3" id="KW-1185">Reference proteome</keyword>
<dbReference type="RefSeq" id="WP_089370411.1">
    <property type="nucleotide sequence ID" value="NZ_BMEP01000003.1"/>
</dbReference>
<protein>
    <submittedName>
        <fullName evidence="2">DinB superfamily protein</fullName>
    </submittedName>
</protein>
<dbReference type="Proteomes" id="UP000198379">
    <property type="component" value="Unassembled WGS sequence"/>
</dbReference>
<feature type="domain" description="DinB-like" evidence="1">
    <location>
        <begin position="10"/>
        <end position="144"/>
    </location>
</feature>
<dbReference type="InterPro" id="IPR034660">
    <property type="entry name" value="DinB/YfiT-like"/>
</dbReference>
<dbReference type="SUPFAM" id="SSF109854">
    <property type="entry name" value="DinB/YfiT-like putative metalloenzymes"/>
    <property type="match status" value="1"/>
</dbReference>
<evidence type="ECO:0000313" key="3">
    <source>
        <dbReference type="Proteomes" id="UP000198379"/>
    </source>
</evidence>
<gene>
    <name evidence="2" type="ORF">SAMN06265376_1011118</name>
</gene>
<dbReference type="EMBL" id="FZNY01000001">
    <property type="protein sequence ID" value="SNR46416.1"/>
    <property type="molecule type" value="Genomic_DNA"/>
</dbReference>
<proteinExistence type="predicted"/>
<reference evidence="2 3" key="1">
    <citation type="submission" date="2017-06" db="EMBL/GenBank/DDBJ databases">
        <authorList>
            <person name="Kim H.J."/>
            <person name="Triplett B.A."/>
        </authorList>
    </citation>
    <scope>NUCLEOTIDE SEQUENCE [LARGE SCALE GENOMIC DNA]</scope>
    <source>
        <strain evidence="2 3">DSM 25597</strain>
    </source>
</reference>
<dbReference type="AlphaFoldDB" id="A0A238WIK4"/>